<evidence type="ECO:0000259" key="1">
    <source>
        <dbReference type="Pfam" id="PF00903"/>
    </source>
</evidence>
<dbReference type="InterPro" id="IPR028973">
    <property type="entry name" value="PhnB-like"/>
</dbReference>
<dbReference type="RefSeq" id="WP_188696058.1">
    <property type="nucleotide sequence ID" value="NZ_BMLY01000006.1"/>
</dbReference>
<dbReference type="Proteomes" id="UP000621859">
    <property type="component" value="Unassembled WGS sequence"/>
</dbReference>
<dbReference type="Pfam" id="PF00903">
    <property type="entry name" value="Glyoxalase"/>
    <property type="match status" value="1"/>
</dbReference>
<protein>
    <submittedName>
        <fullName evidence="2">VOC family protein</fullName>
    </submittedName>
</protein>
<name>A0ABQ2PQ76_9NEIS</name>
<organism evidence="2 3">
    <name type="scientific">Silvimonas amylolytica</name>
    <dbReference type="NCBI Taxonomy" id="449663"/>
    <lineage>
        <taxon>Bacteria</taxon>
        <taxon>Pseudomonadati</taxon>
        <taxon>Pseudomonadota</taxon>
        <taxon>Betaproteobacteria</taxon>
        <taxon>Neisseriales</taxon>
        <taxon>Chitinibacteraceae</taxon>
        <taxon>Silvimonas</taxon>
    </lineage>
</organism>
<gene>
    <name evidence="2" type="ORF">GCM10010971_31550</name>
</gene>
<proteinExistence type="predicted"/>
<evidence type="ECO:0000313" key="3">
    <source>
        <dbReference type="Proteomes" id="UP000621859"/>
    </source>
</evidence>
<comment type="caution">
    <text evidence="2">The sequence shown here is derived from an EMBL/GenBank/DDBJ whole genome shotgun (WGS) entry which is preliminary data.</text>
</comment>
<dbReference type="EMBL" id="BMLY01000006">
    <property type="protein sequence ID" value="GGP27336.1"/>
    <property type="molecule type" value="Genomic_DNA"/>
</dbReference>
<keyword evidence="3" id="KW-1185">Reference proteome</keyword>
<dbReference type="InterPro" id="IPR029068">
    <property type="entry name" value="Glyas_Bleomycin-R_OHBP_Dase"/>
</dbReference>
<feature type="domain" description="Glyoxalase/fosfomycin resistance/dioxygenase" evidence="1">
    <location>
        <begin position="10"/>
        <end position="131"/>
    </location>
</feature>
<sequence length="138" mass="15617">MDFTPYLNFDGTCEEAFHFYAKVFNGKILMMMKHGDMPPGNEPAPEWGEKIVHARLEANGRILMGSDAPPVYAKKPQGFAVSVLLDTPEDADRVYAALADRAEAIDMPIQETFWAQRFAMLTDRFGIPWMINCEKRGE</sequence>
<evidence type="ECO:0000313" key="2">
    <source>
        <dbReference type="EMBL" id="GGP27336.1"/>
    </source>
</evidence>
<dbReference type="CDD" id="cd06588">
    <property type="entry name" value="PhnB_like"/>
    <property type="match status" value="1"/>
</dbReference>
<dbReference type="InterPro" id="IPR004360">
    <property type="entry name" value="Glyas_Fos-R_dOase_dom"/>
</dbReference>
<accession>A0ABQ2PQ76</accession>
<dbReference type="PANTHER" id="PTHR33990">
    <property type="entry name" value="PROTEIN YJDN-RELATED"/>
    <property type="match status" value="1"/>
</dbReference>
<dbReference type="PANTHER" id="PTHR33990:SF1">
    <property type="entry name" value="PROTEIN YJDN"/>
    <property type="match status" value="1"/>
</dbReference>
<dbReference type="SUPFAM" id="SSF54593">
    <property type="entry name" value="Glyoxalase/Bleomycin resistance protein/Dihydroxybiphenyl dioxygenase"/>
    <property type="match status" value="1"/>
</dbReference>
<reference evidence="3" key="1">
    <citation type="journal article" date="2019" name="Int. J. Syst. Evol. Microbiol.">
        <title>The Global Catalogue of Microorganisms (GCM) 10K type strain sequencing project: providing services to taxonomists for standard genome sequencing and annotation.</title>
        <authorList>
            <consortium name="The Broad Institute Genomics Platform"/>
            <consortium name="The Broad Institute Genome Sequencing Center for Infectious Disease"/>
            <person name="Wu L."/>
            <person name="Ma J."/>
        </authorList>
    </citation>
    <scope>NUCLEOTIDE SEQUENCE [LARGE SCALE GENOMIC DNA]</scope>
    <source>
        <strain evidence="3">CGMCC 1.8860</strain>
    </source>
</reference>
<dbReference type="Gene3D" id="3.10.180.10">
    <property type="entry name" value="2,3-Dihydroxybiphenyl 1,2-Dioxygenase, domain 1"/>
    <property type="match status" value="1"/>
</dbReference>